<dbReference type="Gene3D" id="3.40.50.300">
    <property type="entry name" value="P-loop containing nucleotide triphosphate hydrolases"/>
    <property type="match status" value="1"/>
</dbReference>
<comment type="caution">
    <text evidence="3">The sequence shown here is derived from an EMBL/GenBank/DDBJ whole genome shotgun (WGS) entry which is preliminary data.</text>
</comment>
<name>A0A9P4MX20_9PLEO</name>
<keyword evidence="4" id="KW-1185">Reference proteome</keyword>
<reference evidence="4" key="1">
    <citation type="journal article" date="2020" name="Stud. Mycol.">
        <title>101 Dothideomycetes genomes: A test case for predicting lifestyles and emergence of pathogens.</title>
        <authorList>
            <person name="Haridas S."/>
            <person name="Albert R."/>
            <person name="Binder M."/>
            <person name="Bloem J."/>
            <person name="LaButti K."/>
            <person name="Salamov A."/>
            <person name="Andreopoulos B."/>
            <person name="Baker S."/>
            <person name="Barry K."/>
            <person name="Bills G."/>
            <person name="Bluhm B."/>
            <person name="Cannon C."/>
            <person name="Castanera R."/>
            <person name="Culley D."/>
            <person name="Daum C."/>
            <person name="Ezra D."/>
            <person name="Gonzalez J."/>
            <person name="Henrissat B."/>
            <person name="Kuo A."/>
            <person name="Liang C."/>
            <person name="Lipzen A."/>
            <person name="Lutzoni F."/>
            <person name="Magnuson J."/>
            <person name="Mondo S."/>
            <person name="Nolan M."/>
            <person name="Ohm R."/>
            <person name="Pangilinan J."/>
            <person name="Park H.-J."/>
            <person name="Ramirez L."/>
            <person name="Alfaro M."/>
            <person name="Sun H."/>
            <person name="Tritt A."/>
            <person name="Yoshinaga Y."/>
            <person name="Zwiers L.-H."/>
            <person name="Turgeon B."/>
            <person name="Goodwin S."/>
            <person name="Spatafora J."/>
            <person name="Crous P."/>
            <person name="Grigoriev I."/>
        </authorList>
    </citation>
    <scope>NUCLEOTIDE SEQUENCE [LARGE SCALE GENOMIC DNA]</scope>
    <source>
        <strain evidence="4">CBS 304.66</strain>
    </source>
</reference>
<dbReference type="GO" id="GO:0016887">
    <property type="term" value="F:ATP hydrolysis activity"/>
    <property type="evidence" value="ECO:0007669"/>
    <property type="project" value="InterPro"/>
</dbReference>
<dbReference type="AlphaFoldDB" id="A0A9P4MX20"/>
<dbReference type="GO" id="GO:0005524">
    <property type="term" value="F:ATP binding"/>
    <property type="evidence" value="ECO:0007669"/>
    <property type="project" value="InterPro"/>
</dbReference>
<evidence type="ECO:0000256" key="1">
    <source>
        <dbReference type="SAM" id="MobiDB-lite"/>
    </source>
</evidence>
<protein>
    <recommendedName>
        <fullName evidence="2">ATPase AAA-type core domain-containing protein</fullName>
    </recommendedName>
</protein>
<dbReference type="Pfam" id="PF00004">
    <property type="entry name" value="AAA"/>
    <property type="match status" value="1"/>
</dbReference>
<dbReference type="PANTHER" id="PTHR46411">
    <property type="entry name" value="FAMILY ATPASE, PUTATIVE-RELATED"/>
    <property type="match status" value="1"/>
</dbReference>
<dbReference type="Proteomes" id="UP000800093">
    <property type="component" value="Unassembled WGS sequence"/>
</dbReference>
<dbReference type="SUPFAM" id="SSF52540">
    <property type="entry name" value="P-loop containing nucleoside triphosphate hydrolases"/>
    <property type="match status" value="1"/>
</dbReference>
<dbReference type="PANTHER" id="PTHR46411:SF3">
    <property type="entry name" value="AAA+ ATPASE DOMAIN-CONTAINING PROTEIN"/>
    <property type="match status" value="1"/>
</dbReference>
<evidence type="ECO:0000313" key="4">
    <source>
        <dbReference type="Proteomes" id="UP000800093"/>
    </source>
</evidence>
<dbReference type="InterPro" id="IPR003959">
    <property type="entry name" value="ATPase_AAA_core"/>
</dbReference>
<organism evidence="3 4">
    <name type="scientific">Lojkania enalia</name>
    <dbReference type="NCBI Taxonomy" id="147567"/>
    <lineage>
        <taxon>Eukaryota</taxon>
        <taxon>Fungi</taxon>
        <taxon>Dikarya</taxon>
        <taxon>Ascomycota</taxon>
        <taxon>Pezizomycotina</taxon>
        <taxon>Dothideomycetes</taxon>
        <taxon>Pleosporomycetidae</taxon>
        <taxon>Pleosporales</taxon>
        <taxon>Pleosporales incertae sedis</taxon>
        <taxon>Lojkania</taxon>
    </lineage>
</organism>
<dbReference type="InterPro" id="IPR027417">
    <property type="entry name" value="P-loop_NTPase"/>
</dbReference>
<feature type="region of interest" description="Disordered" evidence="1">
    <location>
        <begin position="149"/>
        <end position="183"/>
    </location>
</feature>
<feature type="compositionally biased region" description="Low complexity" evidence="1">
    <location>
        <begin position="161"/>
        <end position="174"/>
    </location>
</feature>
<feature type="domain" description="ATPase AAA-type core" evidence="2">
    <location>
        <begin position="277"/>
        <end position="352"/>
    </location>
</feature>
<proteinExistence type="predicted"/>
<accession>A0A9P4MX20</accession>
<evidence type="ECO:0000259" key="2">
    <source>
        <dbReference type="Pfam" id="PF00004"/>
    </source>
</evidence>
<dbReference type="EMBL" id="ML986847">
    <property type="protein sequence ID" value="KAF2257757.1"/>
    <property type="molecule type" value="Genomic_DNA"/>
</dbReference>
<gene>
    <name evidence="3" type="ORF">CC78DRAFT_588021</name>
</gene>
<evidence type="ECO:0000313" key="3">
    <source>
        <dbReference type="EMBL" id="KAF2257757.1"/>
    </source>
</evidence>
<dbReference type="OrthoDB" id="10042665at2759"/>
<sequence length="360" mass="40684">MLSHKSGNICVSVLRAAELIPEHRDTLAYWLMQLDEIDWDDSTTGFKRSQAKIYDYEEPTLVVKLGTYPLQFDLSHQEITKVLARGRIFESLRRFHVKACNTSKFILKLDPHRGCLREIESLRDSMDAQPLPNLITVKVKQKPLDPMEIVQGDGDNDTSSEEGIVISSGLSSSPSDKRPENPTTFKIERNENLRPMTDIECILAVPRVKGFDLNNKEWCEFNVDDIRDAGWDETPFKNLVLPPGEKDLMFESADRARHSKEKFDNFVHQKGNMGIIILLCGPSGVGKILTAEAAAEFSRVPLYVLTASDLGTNLAHVNSALIKALEQCRLWDALLLDEADVFLERRDSNNLDRNELVSTE</sequence>